<dbReference type="eggNOG" id="COG4886">
    <property type="taxonomic scope" value="Bacteria"/>
</dbReference>
<dbReference type="PATRIC" id="fig|1348663.4.peg.4850"/>
<sequence length="317" mass="34404">MTINQHIEEFHGLPVTDFRTAEAEGKPLPAAAATAWRIGLDYDEEREFGEVWAKFLETVALEQVTALVLGPWFSEEPEPLAEVLPAVLAAAGRLPALKALFIGDITSEECEVSWIQMAEITPVFEAFPLLEELVVRGADGDYDGNNPLSLKPVKHERLKALRFEAGGLPGSVVRAVAACDFPALEKLELWLGVDSYGGDWTMEDLAPFLSGANLPSLTHLGLQNAEAQDRIAAQVAQAPVVPRLTGLALSMGALTDEGAAALLEGQPLTHLKSLDLHHHYLTEGMQKRLRDALPGVDLDLSDAEDPSDNWRYVAVSE</sequence>
<dbReference type="EMBL" id="JNBY01000095">
    <property type="protein sequence ID" value="KDN83533.1"/>
    <property type="molecule type" value="Genomic_DNA"/>
</dbReference>
<dbReference type="NCBIfam" id="NF038076">
    <property type="entry name" value="fam_STM4015"/>
    <property type="match status" value="1"/>
</dbReference>
<proteinExistence type="predicted"/>
<name>A0A066YPQ4_9ACTN</name>
<dbReference type="Proteomes" id="UP000027178">
    <property type="component" value="Unassembled WGS sequence"/>
</dbReference>
<evidence type="ECO:0008006" key="3">
    <source>
        <dbReference type="Google" id="ProtNLM"/>
    </source>
</evidence>
<dbReference type="OrthoDB" id="9781345at2"/>
<dbReference type="SUPFAM" id="SSF52047">
    <property type="entry name" value="RNI-like"/>
    <property type="match status" value="1"/>
</dbReference>
<dbReference type="InterPro" id="IPR047722">
    <property type="entry name" value="STM4015-like"/>
</dbReference>
<dbReference type="HOGENOM" id="CLU_054192_0_0_11"/>
<dbReference type="InterPro" id="IPR032675">
    <property type="entry name" value="LRR_dom_sf"/>
</dbReference>
<gene>
    <name evidence="1" type="ORF">KCH_50150</name>
</gene>
<dbReference type="Gene3D" id="3.80.10.10">
    <property type="entry name" value="Ribonuclease Inhibitor"/>
    <property type="match status" value="1"/>
</dbReference>
<evidence type="ECO:0000313" key="1">
    <source>
        <dbReference type="EMBL" id="KDN83533.1"/>
    </source>
</evidence>
<keyword evidence="2" id="KW-1185">Reference proteome</keyword>
<evidence type="ECO:0000313" key="2">
    <source>
        <dbReference type="Proteomes" id="UP000027178"/>
    </source>
</evidence>
<organism evidence="1 2">
    <name type="scientific">Kitasatospora cheerisanensis KCTC 2395</name>
    <dbReference type="NCBI Taxonomy" id="1348663"/>
    <lineage>
        <taxon>Bacteria</taxon>
        <taxon>Bacillati</taxon>
        <taxon>Actinomycetota</taxon>
        <taxon>Actinomycetes</taxon>
        <taxon>Kitasatosporales</taxon>
        <taxon>Streptomycetaceae</taxon>
        <taxon>Kitasatospora</taxon>
    </lineage>
</organism>
<reference evidence="1 2" key="1">
    <citation type="submission" date="2014-05" db="EMBL/GenBank/DDBJ databases">
        <title>Draft Genome Sequence of Kitasatospora cheerisanensis KCTC 2395.</title>
        <authorList>
            <person name="Nam D.H."/>
        </authorList>
    </citation>
    <scope>NUCLEOTIDE SEQUENCE [LARGE SCALE GENOMIC DNA]</scope>
    <source>
        <strain evidence="1 2">KCTC 2395</strain>
    </source>
</reference>
<accession>A0A066YPQ4</accession>
<dbReference type="AlphaFoldDB" id="A0A066YPQ4"/>
<comment type="caution">
    <text evidence="1">The sequence shown here is derived from an EMBL/GenBank/DDBJ whole genome shotgun (WGS) entry which is preliminary data.</text>
</comment>
<dbReference type="RefSeq" id="WP_035866092.1">
    <property type="nucleotide sequence ID" value="NZ_KK853997.1"/>
</dbReference>
<protein>
    <recommendedName>
        <fullName evidence="3">Cytoplasmic protein</fullName>
    </recommendedName>
</protein>